<protein>
    <submittedName>
        <fullName evidence="2">Uncharacterized protein</fullName>
    </submittedName>
</protein>
<feature type="non-terminal residue" evidence="2">
    <location>
        <position position="162"/>
    </location>
</feature>
<dbReference type="AlphaFoldDB" id="A0A8B6D984"/>
<dbReference type="OrthoDB" id="10516578at2759"/>
<dbReference type="EMBL" id="UYJE01002971">
    <property type="protein sequence ID" value="VDI15385.1"/>
    <property type="molecule type" value="Genomic_DNA"/>
</dbReference>
<evidence type="ECO:0000313" key="2">
    <source>
        <dbReference type="EMBL" id="VDI15385.1"/>
    </source>
</evidence>
<feature type="region of interest" description="Disordered" evidence="1">
    <location>
        <begin position="136"/>
        <end position="162"/>
    </location>
</feature>
<reference evidence="2" key="1">
    <citation type="submission" date="2018-11" db="EMBL/GenBank/DDBJ databases">
        <authorList>
            <person name="Alioto T."/>
            <person name="Alioto T."/>
        </authorList>
    </citation>
    <scope>NUCLEOTIDE SEQUENCE</scope>
</reference>
<comment type="caution">
    <text evidence="2">The sequence shown here is derived from an EMBL/GenBank/DDBJ whole genome shotgun (WGS) entry which is preliminary data.</text>
</comment>
<keyword evidence="3" id="KW-1185">Reference proteome</keyword>
<evidence type="ECO:0000313" key="3">
    <source>
        <dbReference type="Proteomes" id="UP000596742"/>
    </source>
</evidence>
<organism evidence="2 3">
    <name type="scientific">Mytilus galloprovincialis</name>
    <name type="common">Mediterranean mussel</name>
    <dbReference type="NCBI Taxonomy" id="29158"/>
    <lineage>
        <taxon>Eukaryota</taxon>
        <taxon>Metazoa</taxon>
        <taxon>Spiralia</taxon>
        <taxon>Lophotrochozoa</taxon>
        <taxon>Mollusca</taxon>
        <taxon>Bivalvia</taxon>
        <taxon>Autobranchia</taxon>
        <taxon>Pteriomorphia</taxon>
        <taxon>Mytilida</taxon>
        <taxon>Mytiloidea</taxon>
        <taxon>Mytilidae</taxon>
        <taxon>Mytilinae</taxon>
        <taxon>Mytilus</taxon>
    </lineage>
</organism>
<accession>A0A8B6D984</accession>
<dbReference type="Proteomes" id="UP000596742">
    <property type="component" value="Unassembled WGS sequence"/>
</dbReference>
<name>A0A8B6D984_MYTGA</name>
<feature type="compositionally biased region" description="Polar residues" evidence="1">
    <location>
        <begin position="147"/>
        <end position="162"/>
    </location>
</feature>
<gene>
    <name evidence="2" type="ORF">MGAL_10B028764</name>
</gene>
<evidence type="ECO:0000256" key="1">
    <source>
        <dbReference type="SAM" id="MobiDB-lite"/>
    </source>
</evidence>
<sequence>MEETTTLTQGFGSGIIDSTDISLYGELMNNDAERKVKLKCVSCRAPRRNHAEFLINGSSDTSIVYNKIDGKCIHNNVDCDPHVCSCTGNEFIHTFPVTSSYSTDYTCDMIFNDNDKESKFSKNATLYFNGKDFLGKDSSTEQEPEETINQKTRMLHASSMNT</sequence>
<proteinExistence type="predicted"/>